<name>A0ABT6G4R7_9FLAO</name>
<dbReference type="InterPro" id="IPR011990">
    <property type="entry name" value="TPR-like_helical_dom_sf"/>
</dbReference>
<keyword evidence="3" id="KW-0677">Repeat</keyword>
<proteinExistence type="inferred from homology"/>
<comment type="subcellular location">
    <subcellularLocation>
        <location evidence="1">Cytoplasm</location>
    </subcellularLocation>
</comment>
<dbReference type="Pfam" id="PF00515">
    <property type="entry name" value="TPR_1"/>
    <property type="match status" value="1"/>
</dbReference>
<gene>
    <name evidence="8" type="ORF">P7122_14195</name>
</gene>
<keyword evidence="7" id="KW-0472">Membrane</keyword>
<dbReference type="Proteomes" id="UP001529085">
    <property type="component" value="Unassembled WGS sequence"/>
</dbReference>
<dbReference type="Gene3D" id="1.25.40.10">
    <property type="entry name" value="Tetratricopeptide repeat domain"/>
    <property type="match status" value="1"/>
</dbReference>
<evidence type="ECO:0000313" key="9">
    <source>
        <dbReference type="Proteomes" id="UP001529085"/>
    </source>
</evidence>
<dbReference type="SUPFAM" id="SSF48452">
    <property type="entry name" value="TPR-like"/>
    <property type="match status" value="2"/>
</dbReference>
<keyword evidence="9" id="KW-1185">Reference proteome</keyword>
<evidence type="ECO:0000256" key="1">
    <source>
        <dbReference type="ARBA" id="ARBA00004496"/>
    </source>
</evidence>
<dbReference type="SMART" id="SM00028">
    <property type="entry name" value="TPR"/>
    <property type="match status" value="5"/>
</dbReference>
<feature type="transmembrane region" description="Helical" evidence="7">
    <location>
        <begin position="341"/>
        <end position="359"/>
    </location>
</feature>
<protein>
    <submittedName>
        <fullName evidence="8">Tetratricopeptide repeat protein</fullName>
    </submittedName>
</protein>
<dbReference type="PANTHER" id="PTHR46630">
    <property type="entry name" value="TETRATRICOPEPTIDE REPEAT PROTEIN 29"/>
    <property type="match status" value="1"/>
</dbReference>
<evidence type="ECO:0000256" key="5">
    <source>
        <dbReference type="ARBA" id="ARBA00038253"/>
    </source>
</evidence>
<dbReference type="InterPro" id="IPR051476">
    <property type="entry name" value="Bac_ResReg_Asp_Phosphatase"/>
</dbReference>
<comment type="similarity">
    <text evidence="5">Belongs to the Rap family.</text>
</comment>
<sequence>MHKNLIYLFLSICLAIQSVKALDYVQSKQADSLIQASIVKVYDNPNESIDLGLKIFEDTNNSIKTRTKALMLVSLAHTSKRDYQKALEFIVKAEELSKNIDDKVLQIEILFRTGILYQQLKIFDKSIEFLEKTEQMALIYPDRQQVGKYLANSYTVKGFIYKDNLNCDIALEFFDKGIKEYKKLKNIEVNTNLSIAYYNQGNCYTLLSDYDKAINSFNKSITHATMEEANSLIAFAQKGLAAVYTDQGRYQDAIVLLEEASKKSQNVGDLILNSSIYSGLFENYLAINNWEKYEAYYNLYAKTQLDIKSSERKSVDDSIRKIKDVQSEKLTDIKSKFKNQLTWFGVIFLVIIFLCFLVVKNSKSDIISLKKEIEQLQNQK</sequence>
<keyword evidence="7" id="KW-1133">Transmembrane helix</keyword>
<accession>A0ABT6G4R7</accession>
<comment type="caution">
    <text evidence="8">The sequence shown here is derived from an EMBL/GenBank/DDBJ whole genome shotgun (WGS) entry which is preliminary data.</text>
</comment>
<evidence type="ECO:0000256" key="3">
    <source>
        <dbReference type="ARBA" id="ARBA00022737"/>
    </source>
</evidence>
<keyword evidence="2" id="KW-0963">Cytoplasm</keyword>
<organism evidence="8 9">
    <name type="scientific">Winogradskyella marincola</name>
    <dbReference type="NCBI Taxonomy" id="3037795"/>
    <lineage>
        <taxon>Bacteria</taxon>
        <taxon>Pseudomonadati</taxon>
        <taxon>Bacteroidota</taxon>
        <taxon>Flavobacteriia</taxon>
        <taxon>Flavobacteriales</taxon>
        <taxon>Flavobacteriaceae</taxon>
        <taxon>Winogradskyella</taxon>
    </lineage>
</organism>
<dbReference type="PANTHER" id="PTHR46630:SF1">
    <property type="entry name" value="TETRATRICOPEPTIDE REPEAT PROTEIN 29"/>
    <property type="match status" value="1"/>
</dbReference>
<dbReference type="PROSITE" id="PS50005">
    <property type="entry name" value="TPR"/>
    <property type="match status" value="1"/>
</dbReference>
<dbReference type="InterPro" id="IPR019734">
    <property type="entry name" value="TPR_rpt"/>
</dbReference>
<reference evidence="8 9" key="1">
    <citation type="submission" date="2023-03" db="EMBL/GenBank/DDBJ databases">
        <title>Strain YYF002 represents a novel species in the genus Winogradskyella isolated from seawater.</title>
        <authorList>
            <person name="Fu Z.-Y."/>
        </authorList>
    </citation>
    <scope>NUCLEOTIDE SEQUENCE [LARGE SCALE GENOMIC DNA]</scope>
    <source>
        <strain evidence="8 9">YYF002</strain>
    </source>
</reference>
<feature type="repeat" description="TPR" evidence="6">
    <location>
        <begin position="194"/>
        <end position="227"/>
    </location>
</feature>
<evidence type="ECO:0000256" key="6">
    <source>
        <dbReference type="PROSITE-ProRule" id="PRU00339"/>
    </source>
</evidence>
<keyword evidence="4 6" id="KW-0802">TPR repeat</keyword>
<evidence type="ECO:0000256" key="4">
    <source>
        <dbReference type="ARBA" id="ARBA00022803"/>
    </source>
</evidence>
<dbReference type="Pfam" id="PF13374">
    <property type="entry name" value="TPR_10"/>
    <property type="match status" value="1"/>
</dbReference>
<evidence type="ECO:0000313" key="8">
    <source>
        <dbReference type="EMBL" id="MDG4717034.1"/>
    </source>
</evidence>
<evidence type="ECO:0000256" key="2">
    <source>
        <dbReference type="ARBA" id="ARBA00022490"/>
    </source>
</evidence>
<keyword evidence="7" id="KW-0812">Transmembrane</keyword>
<evidence type="ECO:0000256" key="7">
    <source>
        <dbReference type="SAM" id="Phobius"/>
    </source>
</evidence>
<dbReference type="EMBL" id="JARSBN010000009">
    <property type="protein sequence ID" value="MDG4717034.1"/>
    <property type="molecule type" value="Genomic_DNA"/>
</dbReference>
<dbReference type="RefSeq" id="WP_278006460.1">
    <property type="nucleotide sequence ID" value="NZ_JARSBN010000009.1"/>
</dbReference>